<dbReference type="PANTHER" id="PTHR22914:SF41">
    <property type="entry name" value="CHITIN SYNTHASE 7"/>
    <property type="match status" value="1"/>
</dbReference>
<dbReference type="Pfam" id="PF03142">
    <property type="entry name" value="Chitin_synth_2"/>
    <property type="match status" value="1"/>
</dbReference>
<evidence type="ECO:0000313" key="4">
    <source>
        <dbReference type="EMBL" id="OAD08740.1"/>
    </source>
</evidence>
<name>A0A162R6B4_MUCCL</name>
<keyword evidence="4" id="KW-0808">Transferase</keyword>
<feature type="non-terminal residue" evidence="4">
    <location>
        <position position="103"/>
    </location>
</feature>
<accession>A0A162R6B4</accession>
<dbReference type="GO" id="GO:0016020">
    <property type="term" value="C:membrane"/>
    <property type="evidence" value="ECO:0007669"/>
    <property type="project" value="UniProtKB-SubCell"/>
</dbReference>
<dbReference type="GO" id="GO:0071944">
    <property type="term" value="C:cell periphery"/>
    <property type="evidence" value="ECO:0007669"/>
    <property type="project" value="TreeGrafter"/>
</dbReference>
<dbReference type="GO" id="GO:0006031">
    <property type="term" value="P:chitin biosynthetic process"/>
    <property type="evidence" value="ECO:0007669"/>
    <property type="project" value="TreeGrafter"/>
</dbReference>
<evidence type="ECO:0000313" key="5">
    <source>
        <dbReference type="Proteomes" id="UP000077051"/>
    </source>
</evidence>
<dbReference type="EMBL" id="AMYB01000001">
    <property type="protein sequence ID" value="OAD08740.1"/>
    <property type="molecule type" value="Genomic_DNA"/>
</dbReference>
<dbReference type="Proteomes" id="UP000077051">
    <property type="component" value="Unassembled WGS sequence"/>
</dbReference>
<dbReference type="AlphaFoldDB" id="A0A162R6B4"/>
<dbReference type="STRING" id="747725.A0A162R6B4"/>
<evidence type="ECO:0000256" key="1">
    <source>
        <dbReference type="ARBA" id="ARBA00004141"/>
    </source>
</evidence>
<dbReference type="GO" id="GO:0030428">
    <property type="term" value="C:cell septum"/>
    <property type="evidence" value="ECO:0007669"/>
    <property type="project" value="TreeGrafter"/>
</dbReference>
<dbReference type="PANTHER" id="PTHR22914">
    <property type="entry name" value="CHITIN SYNTHASE"/>
    <property type="match status" value="1"/>
</dbReference>
<sequence>MSTPDIVVNMMDLTPAMANPKPCSYLAVADGEKQLNMAKVYAGHYNGTACITIVKCGTEEEQKGAKAGNRGKRDSQVILMSFFQRVLFNDRFCELDYEIFWKM</sequence>
<proteinExistence type="predicted"/>
<reference evidence="4 5" key="1">
    <citation type="submission" date="2015-06" db="EMBL/GenBank/DDBJ databases">
        <title>Expansion of signal transduction pathways in fungi by whole-genome duplication.</title>
        <authorList>
            <consortium name="DOE Joint Genome Institute"/>
            <person name="Corrochano L.M."/>
            <person name="Kuo A."/>
            <person name="Marcet-Houben M."/>
            <person name="Polaino S."/>
            <person name="Salamov A."/>
            <person name="Villalobos J.M."/>
            <person name="Alvarez M.I."/>
            <person name="Avalos J."/>
            <person name="Benito E.P."/>
            <person name="Benoit I."/>
            <person name="Burger G."/>
            <person name="Camino L.P."/>
            <person name="Canovas D."/>
            <person name="Cerda-Olmedo E."/>
            <person name="Cheng J.-F."/>
            <person name="Dominguez A."/>
            <person name="Elias M."/>
            <person name="Eslava A.P."/>
            <person name="Glaser F."/>
            <person name="Grimwood J."/>
            <person name="Gutierrez G."/>
            <person name="Heitman J."/>
            <person name="Henrissat B."/>
            <person name="Iturriaga E.A."/>
            <person name="Lang B.F."/>
            <person name="Lavin J.L."/>
            <person name="Lee S."/>
            <person name="Li W."/>
            <person name="Lindquist E."/>
            <person name="Lopez-Garcia S."/>
            <person name="Luque E.M."/>
            <person name="Marcos A.T."/>
            <person name="Martin J."/>
            <person name="Mccluskey K."/>
            <person name="Medina H.R."/>
            <person name="Miralles-Duran A."/>
            <person name="Miyazaki A."/>
            <person name="Munoz-Torres E."/>
            <person name="Oguiza J.A."/>
            <person name="Ohm R."/>
            <person name="Olmedo M."/>
            <person name="Orejas M."/>
            <person name="Ortiz-Castellanos L."/>
            <person name="Pisabarro A.G."/>
            <person name="Rodriguez-Romero J."/>
            <person name="Ruiz-Herrera J."/>
            <person name="Ruiz-Vazquez R."/>
            <person name="Sanz C."/>
            <person name="Schackwitz W."/>
            <person name="Schmutz J."/>
            <person name="Shahriari M."/>
            <person name="Shelest E."/>
            <person name="Silva-Franco F."/>
            <person name="Soanes D."/>
            <person name="Syed K."/>
            <person name="Tagua V.G."/>
            <person name="Talbot N.J."/>
            <person name="Thon M."/>
            <person name="De Vries R.P."/>
            <person name="Wiebenga A."/>
            <person name="Yadav J.S."/>
            <person name="Braun E.L."/>
            <person name="Baker S."/>
            <person name="Garre V."/>
            <person name="Horwitz B."/>
            <person name="Torres-Martinez S."/>
            <person name="Idnurm A."/>
            <person name="Herrera-Estrella A."/>
            <person name="Gabaldon T."/>
            <person name="Grigoriev I.V."/>
        </authorList>
    </citation>
    <scope>NUCLEOTIDE SEQUENCE [LARGE SCALE GENOMIC DNA]</scope>
    <source>
        <strain evidence="4 5">CBS 277.49</strain>
    </source>
</reference>
<keyword evidence="5" id="KW-1185">Reference proteome</keyword>
<dbReference type="VEuPathDB" id="FungiDB:MUCCIDRAFT_154997"/>
<dbReference type="InterPro" id="IPR004835">
    <property type="entry name" value="Chitin_synth"/>
</dbReference>
<evidence type="ECO:0000256" key="2">
    <source>
        <dbReference type="ARBA" id="ARBA00022692"/>
    </source>
</evidence>
<dbReference type="GO" id="GO:0004100">
    <property type="term" value="F:chitin synthase activity"/>
    <property type="evidence" value="ECO:0007669"/>
    <property type="project" value="InterPro"/>
</dbReference>
<protein>
    <submittedName>
        <fullName evidence="4">Glycosyltransferase family 2 protein</fullName>
    </submittedName>
</protein>
<evidence type="ECO:0000256" key="3">
    <source>
        <dbReference type="ARBA" id="ARBA00023136"/>
    </source>
</evidence>
<keyword evidence="3" id="KW-0472">Membrane</keyword>
<comment type="subcellular location">
    <subcellularLocation>
        <location evidence="1">Membrane</location>
        <topology evidence="1">Multi-pass membrane protein</topology>
    </subcellularLocation>
</comment>
<dbReference type="OrthoDB" id="370884at2759"/>
<organism evidence="4 5">
    <name type="scientific">Mucor lusitanicus CBS 277.49</name>
    <dbReference type="NCBI Taxonomy" id="747725"/>
    <lineage>
        <taxon>Eukaryota</taxon>
        <taxon>Fungi</taxon>
        <taxon>Fungi incertae sedis</taxon>
        <taxon>Mucoromycota</taxon>
        <taxon>Mucoromycotina</taxon>
        <taxon>Mucoromycetes</taxon>
        <taxon>Mucorales</taxon>
        <taxon>Mucorineae</taxon>
        <taxon>Mucoraceae</taxon>
        <taxon>Mucor</taxon>
    </lineage>
</organism>
<gene>
    <name evidence="4" type="ORF">MUCCIDRAFT_154997</name>
</gene>
<comment type="caution">
    <text evidence="4">The sequence shown here is derived from an EMBL/GenBank/DDBJ whole genome shotgun (WGS) entry which is preliminary data.</text>
</comment>
<keyword evidence="2" id="KW-0812">Transmembrane</keyword>